<dbReference type="Proteomes" id="UP001601444">
    <property type="component" value="Unassembled WGS sequence"/>
</dbReference>
<accession>A0ABW6PXV1</accession>
<proteinExistence type="predicted"/>
<gene>
    <name evidence="1" type="ORF">ACFYTF_29475</name>
</gene>
<sequence length="49" mass="5700">MDDIERQAMQEVGLDPDDWKVQLGQVQVRLLLAELRAAVIPPRYPWPIE</sequence>
<evidence type="ECO:0000313" key="2">
    <source>
        <dbReference type="Proteomes" id="UP001601444"/>
    </source>
</evidence>
<dbReference type="RefSeq" id="WP_387703155.1">
    <property type="nucleotide sequence ID" value="NZ_JBIAMX010000029.1"/>
</dbReference>
<dbReference type="EMBL" id="JBIAMX010000029">
    <property type="protein sequence ID" value="MFF0546975.1"/>
    <property type="molecule type" value="Genomic_DNA"/>
</dbReference>
<comment type="caution">
    <text evidence="1">The sequence shown here is derived from an EMBL/GenBank/DDBJ whole genome shotgun (WGS) entry which is preliminary data.</text>
</comment>
<evidence type="ECO:0000313" key="1">
    <source>
        <dbReference type="EMBL" id="MFF0546975.1"/>
    </source>
</evidence>
<keyword evidence="2" id="KW-1185">Reference proteome</keyword>
<protein>
    <submittedName>
        <fullName evidence="1">Uncharacterized protein</fullName>
    </submittedName>
</protein>
<name>A0ABW6PXV1_9NOCA</name>
<reference evidence="1 2" key="1">
    <citation type="submission" date="2024-10" db="EMBL/GenBank/DDBJ databases">
        <title>The Natural Products Discovery Center: Release of the First 8490 Sequenced Strains for Exploring Actinobacteria Biosynthetic Diversity.</title>
        <authorList>
            <person name="Kalkreuter E."/>
            <person name="Kautsar S.A."/>
            <person name="Yang D."/>
            <person name="Bader C.D."/>
            <person name="Teijaro C.N."/>
            <person name="Fluegel L."/>
            <person name="Davis C.M."/>
            <person name="Simpson J.R."/>
            <person name="Lauterbach L."/>
            <person name="Steele A.D."/>
            <person name="Gui C."/>
            <person name="Meng S."/>
            <person name="Li G."/>
            <person name="Viehrig K."/>
            <person name="Ye F."/>
            <person name="Su P."/>
            <person name="Kiefer A.F."/>
            <person name="Nichols A."/>
            <person name="Cepeda A.J."/>
            <person name="Yan W."/>
            <person name="Fan B."/>
            <person name="Jiang Y."/>
            <person name="Adhikari A."/>
            <person name="Zheng C.-J."/>
            <person name="Schuster L."/>
            <person name="Cowan T.M."/>
            <person name="Smanski M.J."/>
            <person name="Chevrette M.G."/>
            <person name="De Carvalho L.P.S."/>
            <person name="Shen B."/>
        </authorList>
    </citation>
    <scope>NUCLEOTIDE SEQUENCE [LARGE SCALE GENOMIC DNA]</scope>
    <source>
        <strain evidence="1 2">NPDC004045</strain>
    </source>
</reference>
<organism evidence="1 2">
    <name type="scientific">Nocardia thailandica</name>
    <dbReference type="NCBI Taxonomy" id="257275"/>
    <lineage>
        <taxon>Bacteria</taxon>
        <taxon>Bacillati</taxon>
        <taxon>Actinomycetota</taxon>
        <taxon>Actinomycetes</taxon>
        <taxon>Mycobacteriales</taxon>
        <taxon>Nocardiaceae</taxon>
        <taxon>Nocardia</taxon>
    </lineage>
</organism>